<sequence length="195" mass="21630">MAARVYLVCEGRSDLAFLARLVEYVGAEVCGDFIQNGVANLDKKISAYCEAASVPDGGVWLVVRDSDGKCPVDLRQALLGGSCPSSFLLRIADPMIEEWMLADHEGAASLFRVPTNEVRNAQRSERPKKELLRAVARFGTKTMKQRLVRDGHRPGPEFESVYGEFSQVWDIDNAMKNSESLRRAHDALCRALLLS</sequence>
<reference evidence="1" key="1">
    <citation type="submission" date="2023-05" db="EMBL/GenBank/DDBJ databases">
        <title>Genomic Catalog of Human Bladder Bacteria.</title>
        <authorList>
            <person name="Du J."/>
        </authorList>
    </citation>
    <scope>NUCLEOTIDE SEQUENCE</scope>
    <source>
        <strain evidence="1">UMB1304A</strain>
    </source>
</reference>
<protein>
    <recommendedName>
        <fullName evidence="3">DUF4276 family protein</fullName>
    </recommendedName>
</protein>
<dbReference type="EMBL" id="JASPDQ010000003">
    <property type="protein sequence ID" value="MDK8601335.1"/>
    <property type="molecule type" value="Genomic_DNA"/>
</dbReference>
<accession>A0AAW6ZID3</accession>
<evidence type="ECO:0000313" key="1">
    <source>
        <dbReference type="EMBL" id="MDK8601335.1"/>
    </source>
</evidence>
<gene>
    <name evidence="1" type="ORF">QP858_02530</name>
</gene>
<evidence type="ECO:0008006" key="3">
    <source>
        <dbReference type="Google" id="ProtNLM"/>
    </source>
</evidence>
<evidence type="ECO:0000313" key="2">
    <source>
        <dbReference type="Proteomes" id="UP001225576"/>
    </source>
</evidence>
<organism evidence="1 2">
    <name type="scientific">Trueperella bernardiae</name>
    <dbReference type="NCBI Taxonomy" id="59561"/>
    <lineage>
        <taxon>Bacteria</taxon>
        <taxon>Bacillati</taxon>
        <taxon>Actinomycetota</taxon>
        <taxon>Actinomycetes</taxon>
        <taxon>Actinomycetales</taxon>
        <taxon>Actinomycetaceae</taxon>
        <taxon>Trueperella</taxon>
    </lineage>
</organism>
<name>A0AAW6ZID3_9ACTO</name>
<proteinExistence type="predicted"/>
<comment type="caution">
    <text evidence="1">The sequence shown here is derived from an EMBL/GenBank/DDBJ whole genome shotgun (WGS) entry which is preliminary data.</text>
</comment>
<dbReference type="Proteomes" id="UP001225576">
    <property type="component" value="Unassembled WGS sequence"/>
</dbReference>
<dbReference type="AlphaFoldDB" id="A0AAW6ZID3"/>